<evidence type="ECO:0000256" key="2">
    <source>
        <dbReference type="SAM" id="Phobius"/>
    </source>
</evidence>
<dbReference type="Pfam" id="PF12730">
    <property type="entry name" value="ABC2_membrane_4"/>
    <property type="match status" value="1"/>
</dbReference>
<evidence type="ECO:0000313" key="3">
    <source>
        <dbReference type="EMBL" id="MDF2260976.1"/>
    </source>
</evidence>
<evidence type="ECO:0000256" key="1">
    <source>
        <dbReference type="SAM" id="MobiDB-lite"/>
    </source>
</evidence>
<dbReference type="RefSeq" id="WP_275822114.1">
    <property type="nucleotide sequence ID" value="NZ_BAAANM010000027.1"/>
</dbReference>
<feature type="transmembrane region" description="Helical" evidence="2">
    <location>
        <begin position="185"/>
        <end position="206"/>
    </location>
</feature>
<keyword evidence="4" id="KW-1185">Reference proteome</keyword>
<organism evidence="3 4">
    <name type="scientific">Streptantibioticus ferralitis</name>
    <dbReference type="NCBI Taxonomy" id="236510"/>
    <lineage>
        <taxon>Bacteria</taxon>
        <taxon>Bacillati</taxon>
        <taxon>Actinomycetota</taxon>
        <taxon>Actinomycetes</taxon>
        <taxon>Kitasatosporales</taxon>
        <taxon>Streptomycetaceae</taxon>
        <taxon>Streptantibioticus</taxon>
    </lineage>
</organism>
<evidence type="ECO:0000313" key="4">
    <source>
        <dbReference type="Proteomes" id="UP001220022"/>
    </source>
</evidence>
<keyword evidence="2" id="KW-1133">Transmembrane helix</keyword>
<feature type="transmembrane region" description="Helical" evidence="2">
    <location>
        <begin position="96"/>
        <end position="117"/>
    </location>
</feature>
<sequence>MSSRPSPATTLDGGPAGRSADSTVSAPTARSGKVTQSRVLNSEWIKFRSLRSTYLTLLIAVAAMIGIALLACWAAANRWNHLPMAERANFDAAGRSIDGYVFAQLAIGVLGVLVITGEYSTGMIRATLSAVPRRLPVLWAKMAVFGGVTLVLASVASLLSFFAGQSMLSSQHIQTTLSASGVPRVVFGTAIYLTLVGLFGVAMGAVTRSTPGGIASVFGMLFVLPLILHALPSSWVDNIGPYLPSNAGQALTVLHTEPHQLAPWTGAGLFAGYVAVTVVIAAVLLKRRDA</sequence>
<feature type="transmembrane region" description="Helical" evidence="2">
    <location>
        <begin position="261"/>
        <end position="285"/>
    </location>
</feature>
<reference evidence="3 4" key="1">
    <citation type="submission" date="2023-03" db="EMBL/GenBank/DDBJ databases">
        <title>Draft genome sequence of type strain Streptomyces ferralitis JCM 14344.</title>
        <authorList>
            <person name="Klaysubun C."/>
            <person name="Duangmal K."/>
        </authorList>
    </citation>
    <scope>NUCLEOTIDE SEQUENCE [LARGE SCALE GENOMIC DNA]</scope>
    <source>
        <strain evidence="3 4">JCM 14344</strain>
    </source>
</reference>
<feature type="compositionally biased region" description="Polar residues" evidence="1">
    <location>
        <begin position="20"/>
        <end position="30"/>
    </location>
</feature>
<protein>
    <submittedName>
        <fullName evidence="3">ABC transporter permease</fullName>
    </submittedName>
</protein>
<name>A0ABT5ZAW3_9ACTN</name>
<dbReference type="PANTHER" id="PTHR37305">
    <property type="entry name" value="INTEGRAL MEMBRANE PROTEIN-RELATED"/>
    <property type="match status" value="1"/>
</dbReference>
<dbReference type="EMBL" id="JARHTQ010000044">
    <property type="protein sequence ID" value="MDF2260976.1"/>
    <property type="molecule type" value="Genomic_DNA"/>
</dbReference>
<feature type="region of interest" description="Disordered" evidence="1">
    <location>
        <begin position="1"/>
        <end position="30"/>
    </location>
</feature>
<keyword evidence="2" id="KW-0812">Transmembrane</keyword>
<feature type="transmembrane region" description="Helical" evidence="2">
    <location>
        <begin position="54"/>
        <end position="76"/>
    </location>
</feature>
<dbReference type="Proteomes" id="UP001220022">
    <property type="component" value="Unassembled WGS sequence"/>
</dbReference>
<comment type="caution">
    <text evidence="3">The sequence shown here is derived from an EMBL/GenBank/DDBJ whole genome shotgun (WGS) entry which is preliminary data.</text>
</comment>
<dbReference type="PANTHER" id="PTHR37305:SF1">
    <property type="entry name" value="MEMBRANE PROTEIN"/>
    <property type="match status" value="1"/>
</dbReference>
<feature type="transmembrane region" description="Helical" evidence="2">
    <location>
        <begin position="138"/>
        <end position="165"/>
    </location>
</feature>
<gene>
    <name evidence="3" type="ORF">P2L57_36245</name>
</gene>
<accession>A0ABT5ZAW3</accession>
<feature type="transmembrane region" description="Helical" evidence="2">
    <location>
        <begin position="213"/>
        <end position="231"/>
    </location>
</feature>
<keyword evidence="2" id="KW-0472">Membrane</keyword>
<proteinExistence type="predicted"/>